<organism evidence="2 3">
    <name type="scientific">Sphingobacterium paucimobilis HER1398</name>
    <dbReference type="NCBI Taxonomy" id="1346330"/>
    <lineage>
        <taxon>Bacteria</taxon>
        <taxon>Pseudomonadati</taxon>
        <taxon>Bacteroidota</taxon>
        <taxon>Sphingobacteriia</taxon>
        <taxon>Sphingobacteriales</taxon>
        <taxon>Sphingobacteriaceae</taxon>
        <taxon>Sphingobacterium</taxon>
    </lineage>
</organism>
<gene>
    <name evidence="2" type="ORF">M472_21330</name>
</gene>
<dbReference type="GO" id="GO:0003677">
    <property type="term" value="F:DNA binding"/>
    <property type="evidence" value="ECO:0007669"/>
    <property type="project" value="InterPro"/>
</dbReference>
<feature type="domain" description="HTH LytTR-type" evidence="1">
    <location>
        <begin position="1"/>
        <end position="73"/>
    </location>
</feature>
<dbReference type="STRING" id="1346330.M472_21330"/>
<dbReference type="PATRIC" id="fig|1346330.5.peg.231"/>
<proteinExistence type="predicted"/>
<dbReference type="InterPro" id="IPR007492">
    <property type="entry name" value="LytTR_DNA-bd_dom"/>
</dbReference>
<reference evidence="2 3" key="1">
    <citation type="journal article" date="2013" name="Genome Announc.">
        <title>The Draft Genome Sequence of Sphingomonas paucimobilis Strain HER1398 (Proteobacteria), Host to the Giant PAU Phage, Indicates That It Is a Member of the Genus Sphingobacterium (Bacteroidetes).</title>
        <authorList>
            <person name="White R.A.III."/>
            <person name="Suttle C.A."/>
        </authorList>
    </citation>
    <scope>NUCLEOTIDE SEQUENCE [LARGE SCALE GENOMIC DNA]</scope>
    <source>
        <strain evidence="2 3">HER1398</strain>
    </source>
</reference>
<name>U2I198_9SPHI</name>
<dbReference type="SMART" id="SM00850">
    <property type="entry name" value="LytTR"/>
    <property type="match status" value="1"/>
</dbReference>
<evidence type="ECO:0000313" key="2">
    <source>
        <dbReference type="EMBL" id="ERJ61300.1"/>
    </source>
</evidence>
<dbReference type="Pfam" id="PF04397">
    <property type="entry name" value="LytTR"/>
    <property type="match status" value="1"/>
</dbReference>
<sequence length="73" mass="8345">MKVFIHEAHYLSAITTSEIEQKLDKKLFIRIHKSHIVALDRIVKVSGGQIELDTGVILPIGNTYKRELLEAFQ</sequence>
<comment type="caution">
    <text evidence="2">The sequence shown here is derived from an EMBL/GenBank/DDBJ whole genome shotgun (WGS) entry which is preliminary data.</text>
</comment>
<dbReference type="Proteomes" id="UP000016584">
    <property type="component" value="Unassembled WGS sequence"/>
</dbReference>
<evidence type="ECO:0000313" key="3">
    <source>
        <dbReference type="Proteomes" id="UP000016584"/>
    </source>
</evidence>
<dbReference type="PROSITE" id="PS50930">
    <property type="entry name" value="HTH_LYTTR"/>
    <property type="match status" value="1"/>
</dbReference>
<dbReference type="eggNOG" id="COG3279">
    <property type="taxonomic scope" value="Bacteria"/>
</dbReference>
<dbReference type="Gene3D" id="2.40.50.1020">
    <property type="entry name" value="LytTr DNA-binding domain"/>
    <property type="match status" value="1"/>
</dbReference>
<evidence type="ECO:0000259" key="1">
    <source>
        <dbReference type="PROSITE" id="PS50930"/>
    </source>
</evidence>
<protein>
    <recommendedName>
        <fullName evidence="1">HTH LytTR-type domain-containing protein</fullName>
    </recommendedName>
</protein>
<dbReference type="AlphaFoldDB" id="U2I198"/>
<keyword evidence="3" id="KW-1185">Reference proteome</keyword>
<dbReference type="EMBL" id="ATDL01000002">
    <property type="protein sequence ID" value="ERJ61300.1"/>
    <property type="molecule type" value="Genomic_DNA"/>
</dbReference>
<accession>U2I198</accession>